<reference evidence="4 5" key="1">
    <citation type="submission" date="2012-05" db="EMBL/GenBank/DDBJ databases">
        <title>Recombination and specialization in a pathogen metapopulation.</title>
        <authorList>
            <person name="Gardiner A."/>
            <person name="Kemen E."/>
            <person name="Schultz-Larsen T."/>
            <person name="MacLean D."/>
            <person name="Van Oosterhout C."/>
            <person name="Jones J.D.G."/>
        </authorList>
    </citation>
    <scope>NUCLEOTIDE SEQUENCE [LARGE SCALE GENOMIC DNA]</scope>
    <source>
        <strain evidence="4 5">Ac Nc2</strain>
    </source>
</reference>
<feature type="compositionally biased region" description="Basic and acidic residues" evidence="1">
    <location>
        <begin position="67"/>
        <end position="76"/>
    </location>
</feature>
<keyword evidence="5" id="KW-1185">Reference proteome</keyword>
<feature type="compositionally biased region" description="Polar residues" evidence="1">
    <location>
        <begin position="180"/>
        <end position="191"/>
    </location>
</feature>
<sequence length="434" mass="48003">MRNYRQKPTLYLQLLLLFIYGSLCLLINADNAATAQEGKRGIQSNLTESEELLSLTTNSSDSQIDAKSTHKDEEFPQKTSTRNISNEHLTDLYHKSDINKKPPRSISADEAVRASSMQNIAPAPKTIQLAPMLQPHTVSSPPMPPESPPNRPIQWNPTRPPVSLQNEATTQFGITAAEVHTQSPKTTTPSQFKAKESTEDPKTSPNTQTISTKASSNFFSENALFLIFGVIGVILLTALIAIVRGRSRSVSESDASPLTPWTRSKLPFEPYPPANNTTSDPNLKKQCIATSNDSVNLNDPNFDFLTPCSQITTINAARSYPSSHLSQPGTCSYTSSHVTVSDWNKVYCTTASWIAKQPRQFSPNFEPRGTGENDVTGSINDSRSKHSDDSNSISSWAVTSEQYLKESQDRYSDIEDTEDYCSNTKSRVRFQESL</sequence>
<feature type="compositionally biased region" description="Polar residues" evidence="1">
    <location>
        <begin position="77"/>
        <end position="87"/>
    </location>
</feature>
<feature type="compositionally biased region" description="Basic and acidic residues" evidence="1">
    <location>
        <begin position="193"/>
        <end position="202"/>
    </location>
</feature>
<dbReference type="EMBL" id="CAIX01000021">
    <property type="protein sequence ID" value="CCI41596.1"/>
    <property type="molecule type" value="Genomic_DNA"/>
</dbReference>
<feature type="region of interest" description="Disordered" evidence="1">
    <location>
        <begin position="134"/>
        <end position="161"/>
    </location>
</feature>
<keyword evidence="2" id="KW-0472">Membrane</keyword>
<evidence type="ECO:0000313" key="4">
    <source>
        <dbReference type="EMBL" id="CCI41596.1"/>
    </source>
</evidence>
<feature type="compositionally biased region" description="Basic and acidic residues" evidence="1">
    <location>
        <begin position="88"/>
        <end position="100"/>
    </location>
</feature>
<gene>
    <name evidence="4" type="ORF">BN9_023800</name>
</gene>
<feature type="region of interest" description="Disordered" evidence="1">
    <location>
        <begin position="177"/>
        <end position="210"/>
    </location>
</feature>
<dbReference type="Proteomes" id="UP000053237">
    <property type="component" value="Unassembled WGS sequence"/>
</dbReference>
<keyword evidence="2" id="KW-1133">Transmembrane helix</keyword>
<evidence type="ECO:0000256" key="1">
    <source>
        <dbReference type="SAM" id="MobiDB-lite"/>
    </source>
</evidence>
<feature type="transmembrane region" description="Helical" evidence="2">
    <location>
        <begin position="223"/>
        <end position="243"/>
    </location>
</feature>
<feature type="region of interest" description="Disordered" evidence="1">
    <location>
        <begin position="54"/>
        <end position="111"/>
    </location>
</feature>
<proteinExistence type="predicted"/>
<accession>A0A024G4A6</accession>
<dbReference type="InParanoid" id="A0A024G4A6"/>
<evidence type="ECO:0000256" key="3">
    <source>
        <dbReference type="SAM" id="SignalP"/>
    </source>
</evidence>
<evidence type="ECO:0000313" key="5">
    <source>
        <dbReference type="Proteomes" id="UP000053237"/>
    </source>
</evidence>
<organism evidence="4 5">
    <name type="scientific">Albugo candida</name>
    <dbReference type="NCBI Taxonomy" id="65357"/>
    <lineage>
        <taxon>Eukaryota</taxon>
        <taxon>Sar</taxon>
        <taxon>Stramenopiles</taxon>
        <taxon>Oomycota</taxon>
        <taxon>Peronosporomycetes</taxon>
        <taxon>Albuginales</taxon>
        <taxon>Albuginaceae</taxon>
        <taxon>Albugo</taxon>
    </lineage>
</organism>
<dbReference type="AlphaFoldDB" id="A0A024G4A6"/>
<evidence type="ECO:0000256" key="2">
    <source>
        <dbReference type="SAM" id="Phobius"/>
    </source>
</evidence>
<evidence type="ECO:0008006" key="6">
    <source>
        <dbReference type="Google" id="ProtNLM"/>
    </source>
</evidence>
<keyword evidence="3" id="KW-0732">Signal</keyword>
<feature type="compositionally biased region" description="Pro residues" evidence="1">
    <location>
        <begin position="141"/>
        <end position="151"/>
    </location>
</feature>
<feature type="chain" id="PRO_5001532168" description="Ig-like domain-containing protein" evidence="3">
    <location>
        <begin position="25"/>
        <end position="434"/>
    </location>
</feature>
<feature type="region of interest" description="Disordered" evidence="1">
    <location>
        <begin position="359"/>
        <end position="393"/>
    </location>
</feature>
<protein>
    <recommendedName>
        <fullName evidence="6">Ig-like domain-containing protein</fullName>
    </recommendedName>
</protein>
<name>A0A024G4A6_9STRA</name>
<feature type="signal peptide" evidence="3">
    <location>
        <begin position="1"/>
        <end position="24"/>
    </location>
</feature>
<keyword evidence="2" id="KW-0812">Transmembrane</keyword>
<comment type="caution">
    <text evidence="4">The sequence shown here is derived from an EMBL/GenBank/DDBJ whole genome shotgun (WGS) entry which is preliminary data.</text>
</comment>